<accession>A0A371D0E5</accession>
<gene>
    <name evidence="2" type="ORF">OH76DRAFT_903721</name>
</gene>
<evidence type="ECO:0000313" key="3">
    <source>
        <dbReference type="Proteomes" id="UP000256964"/>
    </source>
</evidence>
<evidence type="ECO:0000256" key="1">
    <source>
        <dbReference type="SAM" id="MobiDB-lite"/>
    </source>
</evidence>
<keyword evidence="3" id="KW-1185">Reference proteome</keyword>
<dbReference type="Proteomes" id="UP000256964">
    <property type="component" value="Unassembled WGS sequence"/>
</dbReference>
<reference evidence="2 3" key="1">
    <citation type="journal article" date="2018" name="Biotechnol. Biofuels">
        <title>Integrative visual omics of the white-rot fungus Polyporus brumalis exposes the biotechnological potential of its oxidative enzymes for delignifying raw plant biomass.</title>
        <authorList>
            <person name="Miyauchi S."/>
            <person name="Rancon A."/>
            <person name="Drula E."/>
            <person name="Hage H."/>
            <person name="Chaduli D."/>
            <person name="Favel A."/>
            <person name="Grisel S."/>
            <person name="Henrissat B."/>
            <person name="Herpoel-Gimbert I."/>
            <person name="Ruiz-Duenas F.J."/>
            <person name="Chevret D."/>
            <person name="Hainaut M."/>
            <person name="Lin J."/>
            <person name="Wang M."/>
            <person name="Pangilinan J."/>
            <person name="Lipzen A."/>
            <person name="Lesage-Meessen L."/>
            <person name="Navarro D."/>
            <person name="Riley R."/>
            <person name="Grigoriev I.V."/>
            <person name="Zhou S."/>
            <person name="Raouche S."/>
            <person name="Rosso M.N."/>
        </authorList>
    </citation>
    <scope>NUCLEOTIDE SEQUENCE [LARGE SCALE GENOMIC DNA]</scope>
    <source>
        <strain evidence="2 3">BRFM 1820</strain>
    </source>
</reference>
<protein>
    <submittedName>
        <fullName evidence="2">Uncharacterized protein</fullName>
    </submittedName>
</protein>
<name>A0A371D0E5_9APHY</name>
<evidence type="ECO:0000313" key="2">
    <source>
        <dbReference type="EMBL" id="RDX46003.1"/>
    </source>
</evidence>
<feature type="region of interest" description="Disordered" evidence="1">
    <location>
        <begin position="92"/>
        <end position="139"/>
    </location>
</feature>
<proteinExistence type="predicted"/>
<dbReference type="EMBL" id="KZ857431">
    <property type="protein sequence ID" value="RDX46003.1"/>
    <property type="molecule type" value="Genomic_DNA"/>
</dbReference>
<sequence>MHAHLVLQKAVSLSLVAITSVSPKYKLLLAYSAPTYNSLQSIFMSRFIINLRTAPVGSSLTFPSVAVGSASESSRMTELRFSPSAFDNLGAPLDVEGANDSEHENGYLEIEEDDDEGTSHGPSAVGEYHAVPEEEEDSV</sequence>
<dbReference type="AlphaFoldDB" id="A0A371D0E5"/>
<organism evidence="2 3">
    <name type="scientific">Lentinus brumalis</name>
    <dbReference type="NCBI Taxonomy" id="2498619"/>
    <lineage>
        <taxon>Eukaryota</taxon>
        <taxon>Fungi</taxon>
        <taxon>Dikarya</taxon>
        <taxon>Basidiomycota</taxon>
        <taxon>Agaricomycotina</taxon>
        <taxon>Agaricomycetes</taxon>
        <taxon>Polyporales</taxon>
        <taxon>Polyporaceae</taxon>
        <taxon>Lentinus</taxon>
    </lineage>
</organism>
<dbReference type="OrthoDB" id="2756498at2759"/>